<comment type="caution">
    <text evidence="3">The sequence shown here is derived from an EMBL/GenBank/DDBJ whole genome shotgun (WGS) entry which is preliminary data.</text>
</comment>
<feature type="signal peptide" evidence="2">
    <location>
        <begin position="1"/>
        <end position="22"/>
    </location>
</feature>
<evidence type="ECO:0000256" key="1">
    <source>
        <dbReference type="SAM" id="MobiDB-lite"/>
    </source>
</evidence>
<proteinExistence type="predicted"/>
<dbReference type="EMBL" id="NAJO01000012">
    <property type="protein sequence ID" value="OQO08440.1"/>
    <property type="molecule type" value="Genomic_DNA"/>
</dbReference>
<feature type="chain" id="PRO_5012777034" evidence="2">
    <location>
        <begin position="23"/>
        <end position="327"/>
    </location>
</feature>
<feature type="region of interest" description="Disordered" evidence="1">
    <location>
        <begin position="148"/>
        <end position="179"/>
    </location>
</feature>
<evidence type="ECO:0000313" key="3">
    <source>
        <dbReference type="EMBL" id="OQO08440.1"/>
    </source>
</evidence>
<reference evidence="4" key="1">
    <citation type="submission" date="2017-03" db="EMBL/GenBank/DDBJ databases">
        <title>Genomes of endolithic fungi from Antarctica.</title>
        <authorList>
            <person name="Coleine C."/>
            <person name="Masonjones S."/>
            <person name="Stajich J.E."/>
        </authorList>
    </citation>
    <scope>NUCLEOTIDE SEQUENCE [LARGE SCALE GENOMIC DNA]</scope>
    <source>
        <strain evidence="4">CCFEE 5527</strain>
    </source>
</reference>
<evidence type="ECO:0000256" key="2">
    <source>
        <dbReference type="SAM" id="SignalP"/>
    </source>
</evidence>
<dbReference type="AlphaFoldDB" id="A0A1V8TAQ1"/>
<keyword evidence="2" id="KW-0732">Signal</keyword>
<accession>A0A1V8TAQ1</accession>
<gene>
    <name evidence="3" type="ORF">B0A48_06310</name>
</gene>
<sequence length="327" mass="36294">MVAPMRVLVVHVLLELCSLVSATDQFYFPAIAPADLYVPTGFTLQVSWNTTFAQSNLVLWQQTETGFLPKHIYVHLSPGFQTWNWQAKRIVDGGLPLHFELAHLNGNGGKIGGFNSGNFHVVDGLTSEFTSTAGATYIPPTANTATTVSTASDARTSSTGVADTTSTSAADATSTRATTRKEIMSTSETPLQYLETALARPQLIKWSTFSRMLLSTYLTEPDLRHVLYLATTALVTARWTLRKLDLWRKRATAFGIQHADELNGETETEGSAFRVWRDELDLEAPPVKEGRNECVKAIESIVVELQKDYLKVGKARELRAEWRQERV</sequence>
<name>A0A1V8TAQ1_9PEZI</name>
<dbReference type="Proteomes" id="UP000192596">
    <property type="component" value="Unassembled WGS sequence"/>
</dbReference>
<evidence type="ECO:0000313" key="4">
    <source>
        <dbReference type="Proteomes" id="UP000192596"/>
    </source>
</evidence>
<feature type="compositionally biased region" description="Low complexity" evidence="1">
    <location>
        <begin position="148"/>
        <end position="177"/>
    </location>
</feature>
<protein>
    <submittedName>
        <fullName evidence="3">Uncharacterized protein</fullName>
    </submittedName>
</protein>
<keyword evidence="4" id="KW-1185">Reference proteome</keyword>
<dbReference type="InParanoid" id="A0A1V8TAQ1"/>
<organism evidence="3 4">
    <name type="scientific">Cryoendolithus antarcticus</name>
    <dbReference type="NCBI Taxonomy" id="1507870"/>
    <lineage>
        <taxon>Eukaryota</taxon>
        <taxon>Fungi</taxon>
        <taxon>Dikarya</taxon>
        <taxon>Ascomycota</taxon>
        <taxon>Pezizomycotina</taxon>
        <taxon>Dothideomycetes</taxon>
        <taxon>Dothideomycetidae</taxon>
        <taxon>Cladosporiales</taxon>
        <taxon>Cladosporiaceae</taxon>
        <taxon>Cryoendolithus</taxon>
    </lineage>
</organism>